<dbReference type="VEuPathDB" id="MicrosporidiaDB:TUBRATIS_18800"/>
<sequence length="185" mass="21910">MLYRQGLVLIHSILQGIGFINIIYYVYSSEIPKSINNYNINLYFTLILIFTSLFLLSFIFILIIYFSSLQCKALIPAKSDLFNLKKLFFHMFLLGFLELSLSFYAFNLSTKEYYMLLPSALYYVFGILIPVAVIIKSRFYVINLDKYLIFTVIKFLMFLNVLYLLTIKVSFRYLFGVNLEYIFYN</sequence>
<evidence type="ECO:0000256" key="1">
    <source>
        <dbReference type="SAM" id="Phobius"/>
    </source>
</evidence>
<keyword evidence="1" id="KW-0812">Transmembrane</keyword>
<comment type="caution">
    <text evidence="2">The sequence shown here is derived from an EMBL/GenBank/DDBJ whole genome shotgun (WGS) entry which is preliminary data.</text>
</comment>
<evidence type="ECO:0000313" key="3">
    <source>
        <dbReference type="Proteomes" id="UP000282876"/>
    </source>
</evidence>
<dbReference type="AlphaFoldDB" id="A0A437AKP8"/>
<reference evidence="2 3" key="1">
    <citation type="submission" date="2018-10" db="EMBL/GenBank/DDBJ databases">
        <title>Draft genome sequence of the microsporidian Tubulinosema ratisbonensis.</title>
        <authorList>
            <person name="Polonais V."/>
            <person name="Peyretaillade E."/>
            <person name="Niehus S."/>
            <person name="Wawrzyniak I."/>
            <person name="Franchet A."/>
            <person name="Gaspin C."/>
            <person name="Reichstadt M."/>
            <person name="Belser C."/>
            <person name="Labadie K."/>
            <person name="Delbac F."/>
            <person name="Ferrandon D."/>
        </authorList>
    </citation>
    <scope>NUCLEOTIDE SEQUENCE [LARGE SCALE GENOMIC DNA]</scope>
    <source>
        <strain evidence="2 3">Franzen</strain>
    </source>
</reference>
<feature type="transmembrane region" description="Helical" evidence="1">
    <location>
        <begin position="7"/>
        <end position="27"/>
    </location>
</feature>
<keyword evidence="1" id="KW-0472">Membrane</keyword>
<feature type="transmembrane region" description="Helical" evidence="1">
    <location>
        <begin position="147"/>
        <end position="165"/>
    </location>
</feature>
<proteinExistence type="predicted"/>
<keyword evidence="3" id="KW-1185">Reference proteome</keyword>
<feature type="transmembrane region" description="Helical" evidence="1">
    <location>
        <begin position="87"/>
        <end position="107"/>
    </location>
</feature>
<accession>A0A437AKP8</accession>
<name>A0A437AKP8_9MICR</name>
<feature type="transmembrane region" description="Helical" evidence="1">
    <location>
        <begin position="42"/>
        <end position="66"/>
    </location>
</feature>
<organism evidence="2 3">
    <name type="scientific">Tubulinosema ratisbonensis</name>
    <dbReference type="NCBI Taxonomy" id="291195"/>
    <lineage>
        <taxon>Eukaryota</taxon>
        <taxon>Fungi</taxon>
        <taxon>Fungi incertae sedis</taxon>
        <taxon>Microsporidia</taxon>
        <taxon>Tubulinosematoidea</taxon>
        <taxon>Tubulinosematidae</taxon>
        <taxon>Tubulinosema</taxon>
    </lineage>
</organism>
<dbReference type="EMBL" id="RCSS01000451">
    <property type="protein sequence ID" value="RVD91654.1"/>
    <property type="molecule type" value="Genomic_DNA"/>
</dbReference>
<keyword evidence="1" id="KW-1133">Transmembrane helix</keyword>
<evidence type="ECO:0000313" key="2">
    <source>
        <dbReference type="EMBL" id="RVD91654.1"/>
    </source>
</evidence>
<protein>
    <submittedName>
        <fullName evidence="2">Uncharacterized protein</fullName>
    </submittedName>
</protein>
<feature type="transmembrane region" description="Helical" evidence="1">
    <location>
        <begin position="113"/>
        <end position="135"/>
    </location>
</feature>
<gene>
    <name evidence="2" type="ORF">TUBRATIS_18800</name>
</gene>
<dbReference type="Proteomes" id="UP000282876">
    <property type="component" value="Unassembled WGS sequence"/>
</dbReference>